<keyword evidence="3" id="KW-0378">Hydrolase</keyword>
<evidence type="ECO:0000256" key="1">
    <source>
        <dbReference type="SAM" id="MobiDB-lite"/>
    </source>
</evidence>
<dbReference type="Proteomes" id="UP000664761">
    <property type="component" value="Unassembled WGS sequence"/>
</dbReference>
<keyword evidence="4" id="KW-1185">Reference proteome</keyword>
<name>A0ABS3F8V7_9PROT</name>
<organism evidence="3 4">
    <name type="scientific">Sneathiella sedimenti</name>
    <dbReference type="NCBI Taxonomy" id="2816034"/>
    <lineage>
        <taxon>Bacteria</taxon>
        <taxon>Pseudomonadati</taxon>
        <taxon>Pseudomonadota</taxon>
        <taxon>Alphaproteobacteria</taxon>
        <taxon>Sneathiellales</taxon>
        <taxon>Sneathiellaceae</taxon>
        <taxon>Sneathiella</taxon>
    </lineage>
</organism>
<dbReference type="GO" id="GO:0047429">
    <property type="term" value="F:nucleoside triphosphate diphosphatase activity"/>
    <property type="evidence" value="ECO:0007669"/>
    <property type="project" value="UniProtKB-EC"/>
</dbReference>
<dbReference type="NCBIfam" id="TIGR00444">
    <property type="entry name" value="mazG"/>
    <property type="match status" value="1"/>
</dbReference>
<protein>
    <submittedName>
        <fullName evidence="3">Nucleoside triphosphate pyrophosphohydrolase</fullName>
        <ecNumber evidence="3">3.6.1.9</ecNumber>
    </submittedName>
</protein>
<dbReference type="InterPro" id="IPR048011">
    <property type="entry name" value="NTP-PPase_MazG-like_C"/>
</dbReference>
<dbReference type="InterPro" id="IPR011551">
    <property type="entry name" value="NTP_PyrPHydrolase_MazG"/>
</dbReference>
<feature type="domain" description="NTP pyrophosphohydrolase MazG-like" evidence="2">
    <location>
        <begin position="180"/>
        <end position="236"/>
    </location>
</feature>
<accession>A0ABS3F8V7</accession>
<reference evidence="3 4" key="1">
    <citation type="submission" date="2021-03" db="EMBL/GenBank/DDBJ databases">
        <title>Sneathiella sp. CAU 1612 isolated from Kang Won-do.</title>
        <authorList>
            <person name="Kim W."/>
        </authorList>
    </citation>
    <scope>NUCLEOTIDE SEQUENCE [LARGE SCALE GENOMIC DNA]</scope>
    <source>
        <strain evidence="3 4">CAU 1612</strain>
    </source>
</reference>
<evidence type="ECO:0000313" key="3">
    <source>
        <dbReference type="EMBL" id="MBO0334953.1"/>
    </source>
</evidence>
<feature type="region of interest" description="Disordered" evidence="1">
    <location>
        <begin position="117"/>
        <end position="142"/>
    </location>
</feature>
<dbReference type="SUPFAM" id="SSF101386">
    <property type="entry name" value="all-alpha NTP pyrophosphatases"/>
    <property type="match status" value="2"/>
</dbReference>
<comment type="caution">
    <text evidence="3">The sequence shown here is derived from an EMBL/GenBank/DDBJ whole genome shotgun (WGS) entry which is preliminary data.</text>
</comment>
<dbReference type="Pfam" id="PF03819">
    <property type="entry name" value="MazG"/>
    <property type="match status" value="2"/>
</dbReference>
<dbReference type="RefSeq" id="WP_207047269.1">
    <property type="nucleotide sequence ID" value="NZ_JAFLNC010000005.1"/>
</dbReference>
<sequence length="274" mass="31112">MSQPKSSTSINQLLDIMEKLRNPDGGCPWDLEQNFETIAPHTIEEAYEVAEAIARNDMAELKDELGDLMFQVVFYAQMAKEAGDFDFNDVIEAISEKMIRRHPHVFGTADIATAEAQTTAWEETKAQERAEKTKDSDKAPSALDGVAETLPALTRAVKLQKRAARVGFDWPSITPVFDKIEEELGELRAEIDENGSKDRIAEEYGDLLFVLANLGRHLELDPETVLRAANRKFVRRFQIVEQRLENKGKSLDQCSLEEMDDVWNEIRIEDKINQ</sequence>
<evidence type="ECO:0000313" key="4">
    <source>
        <dbReference type="Proteomes" id="UP000664761"/>
    </source>
</evidence>
<dbReference type="EMBL" id="JAFLNC010000005">
    <property type="protein sequence ID" value="MBO0334953.1"/>
    <property type="molecule type" value="Genomic_DNA"/>
</dbReference>
<feature type="compositionally biased region" description="Basic and acidic residues" evidence="1">
    <location>
        <begin position="122"/>
        <end position="138"/>
    </location>
</feature>
<dbReference type="InterPro" id="IPR048015">
    <property type="entry name" value="NTP-PPase_MazG-like_N"/>
</dbReference>
<feature type="domain" description="NTP pyrophosphohydrolase MazG-like" evidence="2">
    <location>
        <begin position="33"/>
        <end position="106"/>
    </location>
</feature>
<dbReference type="PANTHER" id="PTHR30522:SF0">
    <property type="entry name" value="NUCLEOSIDE TRIPHOSPHATE PYROPHOSPHOHYDROLASE"/>
    <property type="match status" value="1"/>
</dbReference>
<dbReference type="CDD" id="cd11528">
    <property type="entry name" value="NTP-PPase_MazG_Nterm"/>
    <property type="match status" value="1"/>
</dbReference>
<dbReference type="InterPro" id="IPR004518">
    <property type="entry name" value="MazG-like_dom"/>
</dbReference>
<dbReference type="PANTHER" id="PTHR30522">
    <property type="entry name" value="NUCLEOSIDE TRIPHOSPHATE PYROPHOSPHOHYDROLASE"/>
    <property type="match status" value="1"/>
</dbReference>
<dbReference type="CDD" id="cd11529">
    <property type="entry name" value="NTP-PPase_MazG_Cterm"/>
    <property type="match status" value="1"/>
</dbReference>
<dbReference type="NCBIfam" id="NF007113">
    <property type="entry name" value="PRK09562.1"/>
    <property type="match status" value="1"/>
</dbReference>
<proteinExistence type="predicted"/>
<gene>
    <name evidence="3" type="primary">mazG</name>
    <name evidence="3" type="ORF">J0X12_15110</name>
</gene>
<dbReference type="Gene3D" id="1.10.287.1080">
    <property type="entry name" value="MazG-like"/>
    <property type="match status" value="2"/>
</dbReference>
<evidence type="ECO:0000259" key="2">
    <source>
        <dbReference type="Pfam" id="PF03819"/>
    </source>
</evidence>
<dbReference type="EC" id="3.6.1.9" evidence="3"/>